<dbReference type="EMBL" id="LRPU01000196">
    <property type="protein sequence ID" value="KXA05569.1"/>
    <property type="molecule type" value="Genomic_DNA"/>
</dbReference>
<protein>
    <submittedName>
        <fullName evidence="5">Type II/IV secretion system protein</fullName>
    </submittedName>
</protein>
<comment type="caution">
    <text evidence="5">The sequence shown here is derived from an EMBL/GenBank/DDBJ whole genome shotgun (WGS) entry which is preliminary data.</text>
</comment>
<dbReference type="PANTHER" id="PTHR30258">
    <property type="entry name" value="TYPE II SECRETION SYSTEM PROTEIN GSPE-RELATED"/>
    <property type="match status" value="1"/>
</dbReference>
<dbReference type="GO" id="GO:0016887">
    <property type="term" value="F:ATP hydrolysis activity"/>
    <property type="evidence" value="ECO:0007669"/>
    <property type="project" value="TreeGrafter"/>
</dbReference>
<dbReference type="PROSITE" id="PS00662">
    <property type="entry name" value="T2SP_E"/>
    <property type="match status" value="1"/>
</dbReference>
<dbReference type="FunFam" id="3.30.300.160:FF:000002">
    <property type="entry name" value="Type II secretion system protein E"/>
    <property type="match status" value="1"/>
</dbReference>
<dbReference type="InterPro" id="IPR007831">
    <property type="entry name" value="T2SS_GspE_N"/>
</dbReference>
<evidence type="ECO:0000259" key="4">
    <source>
        <dbReference type="PROSITE" id="PS00662"/>
    </source>
</evidence>
<proteinExistence type="inferred from homology"/>
<dbReference type="SUPFAM" id="SSF160246">
    <property type="entry name" value="EspE N-terminal domain-like"/>
    <property type="match status" value="1"/>
</dbReference>
<name>A0A133MNF1_CLOPF</name>
<feature type="domain" description="Bacterial type II secretion system protein E" evidence="4">
    <location>
        <begin position="390"/>
        <end position="404"/>
    </location>
</feature>
<evidence type="ECO:0000313" key="5">
    <source>
        <dbReference type="EMBL" id="KXA05569.1"/>
    </source>
</evidence>
<dbReference type="Gene3D" id="3.40.50.300">
    <property type="entry name" value="P-loop containing nucleotide triphosphate hydrolases"/>
    <property type="match status" value="1"/>
</dbReference>
<dbReference type="Proteomes" id="UP000070646">
    <property type="component" value="Unassembled WGS sequence"/>
</dbReference>
<dbReference type="InterPro" id="IPR003593">
    <property type="entry name" value="AAA+_ATPase"/>
</dbReference>
<keyword evidence="3" id="KW-0067">ATP-binding</keyword>
<dbReference type="InterPro" id="IPR027417">
    <property type="entry name" value="P-loop_NTPase"/>
</dbReference>
<dbReference type="PANTHER" id="PTHR30258:SF2">
    <property type="entry name" value="COMG OPERON PROTEIN 1"/>
    <property type="match status" value="1"/>
</dbReference>
<dbReference type="SUPFAM" id="SSF52540">
    <property type="entry name" value="P-loop containing nucleoside triphosphate hydrolases"/>
    <property type="match status" value="1"/>
</dbReference>
<dbReference type="SMART" id="SM00382">
    <property type="entry name" value="AAA"/>
    <property type="match status" value="1"/>
</dbReference>
<evidence type="ECO:0000256" key="3">
    <source>
        <dbReference type="ARBA" id="ARBA00022840"/>
    </source>
</evidence>
<dbReference type="Gene3D" id="3.30.300.160">
    <property type="entry name" value="Type II secretion system, protein E, N-terminal domain"/>
    <property type="match status" value="1"/>
</dbReference>
<sequence length="571" mass="64198">MLKKEAFSLISYQKKRLGDILIESGKLTEDKLKEALLIQKQVGKRLGEILVEQNFVTEEDIIEVLEKQLNIERVNLEIIRIDRRAIKMISENVCRKHLIFPYEVDDNTIKVAMADPLDIVAIDDVEISTGLNVCPYIAVKQSIQRAIDIYYSNQKVLSVAEELSKASDEENNELNLDKIEEIDNLDNAPIVKMIEYVIKNAVEERASDIHIETYENILRIRYRIDGKLHTISTLPVDTLAPLVTRVKILANLDISEKRLPQDGRILTKVGDKQIDLRVSILPMITGEKIVIRIINKENFIISKEGLGLNNFELALLDKITKHSNGIILVTGPTGSGKTTTLYTILNELNTESKNIITVEDPVEVSIEGINQVNVNTKVGLTFATGLRSILRQDPDTIMVGEIRDTETAQIAIRSAITGHLVLSTLHTSDAPSSVLRLEDMGVQRYLIANAIKGVIAQRLVRRICPNCGQTYEATPYEKEILNIDVNEELILRRGKGCAYCNNTGYVGRMGIYEIMEVTKEHRDAILENKSADILKEISIKHGMRTLGQACRSLVLEGNTTVEEMLNITYDM</sequence>
<dbReference type="InterPro" id="IPR037257">
    <property type="entry name" value="T2SS_E_N_sf"/>
</dbReference>
<dbReference type="PATRIC" id="fig|1502.174.peg.3049"/>
<dbReference type="CDD" id="cd01129">
    <property type="entry name" value="PulE-GspE-like"/>
    <property type="match status" value="1"/>
</dbReference>
<accession>A0A133MNF1</accession>
<dbReference type="InterPro" id="IPR001482">
    <property type="entry name" value="T2SS/T4SS_dom"/>
</dbReference>
<reference evidence="5 6" key="1">
    <citation type="submission" date="2016-01" db="EMBL/GenBank/DDBJ databases">
        <authorList>
            <person name="Oliw E.H."/>
        </authorList>
    </citation>
    <scope>NUCLEOTIDE SEQUENCE [LARGE SCALE GENOMIC DNA]</scope>
    <source>
        <strain evidence="5 6">MJR7757A</strain>
    </source>
</reference>
<keyword evidence="2" id="KW-0547">Nucleotide-binding</keyword>
<dbReference type="GO" id="GO:0005524">
    <property type="term" value="F:ATP binding"/>
    <property type="evidence" value="ECO:0007669"/>
    <property type="project" value="UniProtKB-KW"/>
</dbReference>
<dbReference type="GO" id="GO:0005886">
    <property type="term" value="C:plasma membrane"/>
    <property type="evidence" value="ECO:0007669"/>
    <property type="project" value="TreeGrafter"/>
</dbReference>
<dbReference type="FunFam" id="3.30.450.90:FF:000001">
    <property type="entry name" value="Type II secretion system ATPase GspE"/>
    <property type="match status" value="1"/>
</dbReference>
<dbReference type="Pfam" id="PF05157">
    <property type="entry name" value="MshEN"/>
    <property type="match status" value="1"/>
</dbReference>
<dbReference type="AlphaFoldDB" id="A0A133MNF1"/>
<dbReference type="Pfam" id="PF00437">
    <property type="entry name" value="T2SSE"/>
    <property type="match status" value="1"/>
</dbReference>
<dbReference type="Gene3D" id="3.30.450.90">
    <property type="match status" value="1"/>
</dbReference>
<comment type="similarity">
    <text evidence="1">Belongs to the GSP E family.</text>
</comment>
<gene>
    <name evidence="5" type="ORF">HMPREF3222_03026</name>
</gene>
<organism evidence="5 6">
    <name type="scientific">Clostridium perfringens</name>
    <dbReference type="NCBI Taxonomy" id="1502"/>
    <lineage>
        <taxon>Bacteria</taxon>
        <taxon>Bacillati</taxon>
        <taxon>Bacillota</taxon>
        <taxon>Clostridia</taxon>
        <taxon>Eubacteriales</taxon>
        <taxon>Clostridiaceae</taxon>
        <taxon>Clostridium</taxon>
    </lineage>
</organism>
<evidence type="ECO:0000313" key="6">
    <source>
        <dbReference type="Proteomes" id="UP000070646"/>
    </source>
</evidence>
<evidence type="ECO:0000256" key="2">
    <source>
        <dbReference type="ARBA" id="ARBA00022741"/>
    </source>
</evidence>
<evidence type="ECO:0000256" key="1">
    <source>
        <dbReference type="ARBA" id="ARBA00006611"/>
    </source>
</evidence>
<dbReference type="FunFam" id="3.40.50.300:FF:000398">
    <property type="entry name" value="Type IV pilus assembly ATPase PilB"/>
    <property type="match status" value="1"/>
</dbReference>